<feature type="transmembrane region" description="Helical" evidence="6">
    <location>
        <begin position="21"/>
        <end position="40"/>
    </location>
</feature>
<keyword evidence="4 6" id="KW-1133">Transmembrane helix</keyword>
<reference evidence="7 8" key="1">
    <citation type="submission" date="2024-06" db="EMBL/GenBank/DDBJ databases">
        <authorList>
            <person name="Kaempfer P."/>
            <person name="Viver T."/>
        </authorList>
    </citation>
    <scope>NUCLEOTIDE SEQUENCE [LARGE SCALE GENOMIC DNA]</scope>
    <source>
        <strain evidence="7 8">ST-119</strain>
    </source>
</reference>
<gene>
    <name evidence="7" type="ORF">ABS766_09365</name>
</gene>
<dbReference type="PANTHER" id="PTHR30250:SF26">
    <property type="entry name" value="PSMA PROTEIN"/>
    <property type="match status" value="1"/>
</dbReference>
<dbReference type="Pfam" id="PF13440">
    <property type="entry name" value="Polysacc_synt_3"/>
    <property type="match status" value="1"/>
</dbReference>
<proteinExistence type="predicted"/>
<feature type="transmembrane region" description="Helical" evidence="6">
    <location>
        <begin position="157"/>
        <end position="177"/>
    </location>
</feature>
<evidence type="ECO:0000313" key="8">
    <source>
        <dbReference type="Proteomes" id="UP001629156"/>
    </source>
</evidence>
<dbReference type="RefSeq" id="WP_408084880.1">
    <property type="nucleotide sequence ID" value="NZ_JBELPZ010000008.1"/>
</dbReference>
<evidence type="ECO:0000256" key="2">
    <source>
        <dbReference type="ARBA" id="ARBA00022475"/>
    </source>
</evidence>
<feature type="transmembrane region" description="Helical" evidence="6">
    <location>
        <begin position="392"/>
        <end position="413"/>
    </location>
</feature>
<comment type="subcellular location">
    <subcellularLocation>
        <location evidence="1">Cell membrane</location>
        <topology evidence="1">Multi-pass membrane protein</topology>
    </subcellularLocation>
</comment>
<feature type="transmembrane region" description="Helical" evidence="6">
    <location>
        <begin position="339"/>
        <end position="360"/>
    </location>
</feature>
<keyword evidence="8" id="KW-1185">Reference proteome</keyword>
<sequence>MIAKATQNAWLTIKKLSAEQTFFAAILLVNAGNYLYNLVLGRLLGPAAFAEAALLITLLLILSFIGMTFQIVTAKFSVLYSGRTYFAFLKFISKIALWAGTISGLAIVAFSQSLENIFHTESALMFVIFGAGLPLYFIMSVNRGVYQGREDFKKLSVTYQLEMFSRLAITFALLYTLHFINPSLIVAGGITISLVFGLMPLQKKVVINAQIFKVSGFKTTPILSFFAVTAFYELTQIIINNSDILLVKHYFESEQAGLYASLALIGRVVYFVAWMFVMLMLPKVIRLKKEGLDTRSILMKYVAFIAGLSACIVLGAFLFPVTVVKLMFGAQYVGIAPLLWQYALATSVFAIANIFAYYFLSLGQYIPVIISAVLGLTQIALIIFYHNSLQQVVVMQILAMVCLLFFQLGYFFYQNRRNIHRN</sequence>
<evidence type="ECO:0000256" key="1">
    <source>
        <dbReference type="ARBA" id="ARBA00004651"/>
    </source>
</evidence>
<organism evidence="7 8">
    <name type="scientific">Flavobacterium rhizosphaerae</name>
    <dbReference type="NCBI Taxonomy" id="3163298"/>
    <lineage>
        <taxon>Bacteria</taxon>
        <taxon>Pseudomonadati</taxon>
        <taxon>Bacteroidota</taxon>
        <taxon>Flavobacteriia</taxon>
        <taxon>Flavobacteriales</taxon>
        <taxon>Flavobacteriaceae</taxon>
        <taxon>Flavobacterium</taxon>
    </lineage>
</organism>
<feature type="transmembrane region" description="Helical" evidence="6">
    <location>
        <begin position="52"/>
        <end position="73"/>
    </location>
</feature>
<protein>
    <submittedName>
        <fullName evidence="7">Oligosaccharide flippase family protein</fullName>
    </submittedName>
</protein>
<dbReference type="EMBL" id="JBELPZ010000008">
    <property type="protein sequence ID" value="MFL9844627.1"/>
    <property type="molecule type" value="Genomic_DNA"/>
</dbReference>
<keyword evidence="3 6" id="KW-0812">Transmembrane</keyword>
<feature type="transmembrane region" description="Helical" evidence="6">
    <location>
        <begin position="259"/>
        <end position="281"/>
    </location>
</feature>
<dbReference type="Proteomes" id="UP001629156">
    <property type="component" value="Unassembled WGS sequence"/>
</dbReference>
<evidence type="ECO:0000313" key="7">
    <source>
        <dbReference type="EMBL" id="MFL9844627.1"/>
    </source>
</evidence>
<name>A0ABW8YZ26_9FLAO</name>
<keyword evidence="2" id="KW-1003">Cell membrane</keyword>
<feature type="transmembrane region" description="Helical" evidence="6">
    <location>
        <begin position="301"/>
        <end position="319"/>
    </location>
</feature>
<evidence type="ECO:0000256" key="3">
    <source>
        <dbReference type="ARBA" id="ARBA00022692"/>
    </source>
</evidence>
<comment type="caution">
    <text evidence="7">The sequence shown here is derived from an EMBL/GenBank/DDBJ whole genome shotgun (WGS) entry which is preliminary data.</text>
</comment>
<feature type="transmembrane region" description="Helical" evidence="6">
    <location>
        <begin position="222"/>
        <end position="239"/>
    </location>
</feature>
<feature type="transmembrane region" description="Helical" evidence="6">
    <location>
        <begin position="123"/>
        <end position="145"/>
    </location>
</feature>
<feature type="transmembrane region" description="Helical" evidence="6">
    <location>
        <begin position="85"/>
        <end position="111"/>
    </location>
</feature>
<feature type="transmembrane region" description="Helical" evidence="6">
    <location>
        <begin position="183"/>
        <end position="201"/>
    </location>
</feature>
<evidence type="ECO:0000256" key="4">
    <source>
        <dbReference type="ARBA" id="ARBA00022989"/>
    </source>
</evidence>
<feature type="transmembrane region" description="Helical" evidence="6">
    <location>
        <begin position="365"/>
        <end position="386"/>
    </location>
</feature>
<keyword evidence="5 6" id="KW-0472">Membrane</keyword>
<dbReference type="PANTHER" id="PTHR30250">
    <property type="entry name" value="PST FAMILY PREDICTED COLANIC ACID TRANSPORTER"/>
    <property type="match status" value="1"/>
</dbReference>
<evidence type="ECO:0000256" key="5">
    <source>
        <dbReference type="ARBA" id="ARBA00023136"/>
    </source>
</evidence>
<accession>A0ABW8YZ26</accession>
<evidence type="ECO:0000256" key="6">
    <source>
        <dbReference type="SAM" id="Phobius"/>
    </source>
</evidence>
<dbReference type="InterPro" id="IPR050833">
    <property type="entry name" value="Poly_Biosynth_Transport"/>
</dbReference>